<keyword evidence="2" id="KW-0812">Transmembrane</keyword>
<dbReference type="Pfam" id="PF04991">
    <property type="entry name" value="LicD"/>
    <property type="match status" value="2"/>
</dbReference>
<dbReference type="STRING" id="2070753.A0A3A2ZJQ8"/>
<evidence type="ECO:0000256" key="1">
    <source>
        <dbReference type="ARBA" id="ARBA00004167"/>
    </source>
</evidence>
<dbReference type="AlphaFoldDB" id="A0A3A2ZJQ8"/>
<protein>
    <submittedName>
        <fullName evidence="7">Mannosylphosphate transferase Mnn4</fullName>
    </submittedName>
</protein>
<name>A0A3A2ZJQ8_9EURO</name>
<dbReference type="OrthoDB" id="444255at2759"/>
<evidence type="ECO:0000256" key="2">
    <source>
        <dbReference type="ARBA" id="ARBA00022692"/>
    </source>
</evidence>
<feature type="domain" description="LicD/FKTN/FKRP nucleotidyltransferase" evidence="6">
    <location>
        <begin position="100"/>
        <end position="205"/>
    </location>
</feature>
<gene>
    <name evidence="7" type="ORF">PHISCL_06013</name>
</gene>
<evidence type="ECO:0000256" key="4">
    <source>
        <dbReference type="ARBA" id="ARBA00023136"/>
    </source>
</evidence>
<dbReference type="GO" id="GO:0016020">
    <property type="term" value="C:membrane"/>
    <property type="evidence" value="ECO:0007669"/>
    <property type="project" value="UniProtKB-SubCell"/>
</dbReference>
<evidence type="ECO:0000256" key="5">
    <source>
        <dbReference type="SAM" id="SignalP"/>
    </source>
</evidence>
<proteinExistence type="predicted"/>
<dbReference type="GO" id="GO:0016740">
    <property type="term" value="F:transferase activity"/>
    <property type="evidence" value="ECO:0007669"/>
    <property type="project" value="UniProtKB-KW"/>
</dbReference>
<feature type="domain" description="LicD/FKTN/FKRP nucleotidyltransferase" evidence="6">
    <location>
        <begin position="214"/>
        <end position="253"/>
    </location>
</feature>
<keyword evidence="3" id="KW-1133">Transmembrane helix</keyword>
<evidence type="ECO:0000256" key="3">
    <source>
        <dbReference type="ARBA" id="ARBA00022989"/>
    </source>
</evidence>
<keyword evidence="7" id="KW-0808">Transferase</keyword>
<dbReference type="PANTHER" id="PTHR15407:SF28">
    <property type="entry name" value="RIBITOL-5-PHOSPHATE TRANSFERASE FKTN"/>
    <property type="match status" value="1"/>
</dbReference>
<dbReference type="GO" id="GO:0009100">
    <property type="term" value="P:glycoprotein metabolic process"/>
    <property type="evidence" value="ECO:0007669"/>
    <property type="project" value="UniProtKB-ARBA"/>
</dbReference>
<dbReference type="InterPro" id="IPR007074">
    <property type="entry name" value="LicD/FKTN/FKRP_NTP_transf"/>
</dbReference>
<evidence type="ECO:0000313" key="7">
    <source>
        <dbReference type="EMBL" id="RJE21637.1"/>
    </source>
</evidence>
<evidence type="ECO:0000259" key="6">
    <source>
        <dbReference type="Pfam" id="PF04991"/>
    </source>
</evidence>
<sequence>MYPGGLVTLALSICSTGVFAFPSPLKDIAERSIDTKDSEPDILWEKYGLNTSAEYKYFHEPGRDDILGHYDIRFFNGTVSDEERAVTLTHMTRAYLNFFNENDLETWISHGTLLGWWWNGKILPWDWDIDTQVLDTTLIYLADHYNHTRVKYTGDETTLDREFLLDVNPWARQRVRGQGHNIIDARWIDIKTGLYIDITGLSKLNVSTPDVWECKNGHKYSTVDLYPLRRSMFEGVPASVPFQYDAILIEEYKDKALAATNFHNHTWYPDLKEWVMDDEETIASRDNQDPKDDRQYEK</sequence>
<keyword evidence="4" id="KW-0472">Membrane</keyword>
<dbReference type="Proteomes" id="UP000266188">
    <property type="component" value="Unassembled WGS sequence"/>
</dbReference>
<comment type="caution">
    <text evidence="7">The sequence shown here is derived from an EMBL/GenBank/DDBJ whole genome shotgun (WGS) entry which is preliminary data.</text>
</comment>
<dbReference type="EMBL" id="MVGC01000214">
    <property type="protein sequence ID" value="RJE21637.1"/>
    <property type="molecule type" value="Genomic_DNA"/>
</dbReference>
<reference evidence="8" key="1">
    <citation type="submission" date="2017-02" db="EMBL/GenBank/DDBJ databases">
        <authorList>
            <person name="Tafer H."/>
            <person name="Lopandic K."/>
        </authorList>
    </citation>
    <scope>NUCLEOTIDE SEQUENCE [LARGE SCALE GENOMIC DNA]</scope>
    <source>
        <strain evidence="8">CBS 366.77</strain>
    </source>
</reference>
<organism evidence="7 8">
    <name type="scientific">Aspergillus sclerotialis</name>
    <dbReference type="NCBI Taxonomy" id="2070753"/>
    <lineage>
        <taxon>Eukaryota</taxon>
        <taxon>Fungi</taxon>
        <taxon>Dikarya</taxon>
        <taxon>Ascomycota</taxon>
        <taxon>Pezizomycotina</taxon>
        <taxon>Eurotiomycetes</taxon>
        <taxon>Eurotiomycetidae</taxon>
        <taxon>Eurotiales</taxon>
        <taxon>Aspergillaceae</taxon>
        <taxon>Aspergillus</taxon>
        <taxon>Aspergillus subgen. Polypaecilum</taxon>
    </lineage>
</organism>
<dbReference type="InterPro" id="IPR009644">
    <property type="entry name" value="FKTN/MNN4/W02B3.4-1"/>
</dbReference>
<keyword evidence="5" id="KW-0732">Signal</keyword>
<feature type="signal peptide" evidence="5">
    <location>
        <begin position="1"/>
        <end position="20"/>
    </location>
</feature>
<feature type="chain" id="PRO_5017378836" evidence="5">
    <location>
        <begin position="21"/>
        <end position="298"/>
    </location>
</feature>
<keyword evidence="8" id="KW-1185">Reference proteome</keyword>
<dbReference type="PANTHER" id="PTHR15407">
    <property type="entry name" value="FUKUTIN-RELATED"/>
    <property type="match status" value="1"/>
</dbReference>
<accession>A0A3A2ZJQ8</accession>
<evidence type="ECO:0000313" key="8">
    <source>
        <dbReference type="Proteomes" id="UP000266188"/>
    </source>
</evidence>
<comment type="subcellular location">
    <subcellularLocation>
        <location evidence="1">Membrane</location>
        <topology evidence="1">Single-pass membrane protein</topology>
    </subcellularLocation>
</comment>